<accession>A0ABW6QT09</accession>
<evidence type="ECO:0000313" key="2">
    <source>
        <dbReference type="EMBL" id="MFF3224059.1"/>
    </source>
</evidence>
<name>A0ABW6QT09_9NOCA</name>
<keyword evidence="3" id="KW-1185">Reference proteome</keyword>
<dbReference type="EMBL" id="JBIAPI010000002">
    <property type="protein sequence ID" value="MFF3224059.1"/>
    <property type="molecule type" value="Genomic_DNA"/>
</dbReference>
<gene>
    <name evidence="2" type="ORF">ACFYV7_14800</name>
</gene>
<evidence type="ECO:0000313" key="3">
    <source>
        <dbReference type="Proteomes" id="UP001601948"/>
    </source>
</evidence>
<reference evidence="2 3" key="1">
    <citation type="submission" date="2024-10" db="EMBL/GenBank/DDBJ databases">
        <title>The Natural Products Discovery Center: Release of the First 8490 Sequenced Strains for Exploring Actinobacteria Biosynthetic Diversity.</title>
        <authorList>
            <person name="Kalkreuter E."/>
            <person name="Kautsar S.A."/>
            <person name="Yang D."/>
            <person name="Bader C.D."/>
            <person name="Teijaro C.N."/>
            <person name="Fluegel L."/>
            <person name="Davis C.M."/>
            <person name="Simpson J.R."/>
            <person name="Lauterbach L."/>
            <person name="Steele A.D."/>
            <person name="Gui C."/>
            <person name="Meng S."/>
            <person name="Li G."/>
            <person name="Viehrig K."/>
            <person name="Ye F."/>
            <person name="Su P."/>
            <person name="Kiefer A.F."/>
            <person name="Nichols A."/>
            <person name="Cepeda A.J."/>
            <person name="Yan W."/>
            <person name="Fan B."/>
            <person name="Jiang Y."/>
            <person name="Adhikari A."/>
            <person name="Zheng C.-J."/>
            <person name="Schuster L."/>
            <person name="Cowan T.M."/>
            <person name="Smanski M.J."/>
            <person name="Chevrette M.G."/>
            <person name="De Carvalho L.P.S."/>
            <person name="Shen B."/>
        </authorList>
    </citation>
    <scope>NUCLEOTIDE SEQUENCE [LARGE SCALE GENOMIC DNA]</scope>
    <source>
        <strain evidence="2 3">NPDC003040</strain>
    </source>
</reference>
<protein>
    <submittedName>
        <fullName evidence="2">Uncharacterized protein</fullName>
    </submittedName>
</protein>
<proteinExistence type="predicted"/>
<feature type="region of interest" description="Disordered" evidence="1">
    <location>
        <begin position="245"/>
        <end position="264"/>
    </location>
</feature>
<evidence type="ECO:0000256" key="1">
    <source>
        <dbReference type="SAM" id="MobiDB-lite"/>
    </source>
</evidence>
<comment type="caution">
    <text evidence="2">The sequence shown here is derived from an EMBL/GenBank/DDBJ whole genome shotgun (WGS) entry which is preliminary data.</text>
</comment>
<dbReference type="RefSeq" id="WP_387717367.1">
    <property type="nucleotide sequence ID" value="NZ_JBIAPI010000002.1"/>
</dbReference>
<dbReference type="Proteomes" id="UP001601948">
    <property type="component" value="Unassembled WGS sequence"/>
</dbReference>
<organism evidence="2 3">
    <name type="scientific">Nocardia suismassiliense</name>
    <dbReference type="NCBI Taxonomy" id="2077092"/>
    <lineage>
        <taxon>Bacteria</taxon>
        <taxon>Bacillati</taxon>
        <taxon>Actinomycetota</taxon>
        <taxon>Actinomycetes</taxon>
        <taxon>Mycobacteriales</taxon>
        <taxon>Nocardiaceae</taxon>
        <taxon>Nocardia</taxon>
    </lineage>
</organism>
<sequence>MLSEDGRKHLNTSRSLIRNFDALLIAEDELRIRVRDRDAFIKAGVVLAFAVHTHRLGEMVLDLVERDTSMVLVLPSVRACYETALTSHWIAQSADAAVALFNEEIRQRRNLAKTLRSASSPAMAGFADHIAHTDLPDALTSSSAQAKSVERMLQDFGSVGTDAYAYYRLLSGYSHPGGSLADQYLEDHQTSPFTLRLEPSDPLTPDSGIYLIGCCLVWAGSAARYIQHDPRRRRQELRDAATDLGISPDLHLGPQALHRQPRRN</sequence>